<evidence type="ECO:0000256" key="2">
    <source>
        <dbReference type="SAM" id="Phobius"/>
    </source>
</evidence>
<comment type="caution">
    <text evidence="3">The sequence shown here is derived from an EMBL/GenBank/DDBJ whole genome shotgun (WGS) entry which is preliminary data.</text>
</comment>
<accession>A0A4Z0ZAE0</accession>
<dbReference type="STRING" id="37992.A0A4Z0ZAE0"/>
<dbReference type="EMBL" id="SKBN01000008">
    <property type="protein sequence ID" value="TGJ87933.1"/>
    <property type="molecule type" value="Genomic_DNA"/>
</dbReference>
<feature type="compositionally biased region" description="Polar residues" evidence="1">
    <location>
        <begin position="314"/>
        <end position="325"/>
    </location>
</feature>
<name>A0A4Z0ZAE0_9PEZI</name>
<evidence type="ECO:0000313" key="3">
    <source>
        <dbReference type="EMBL" id="TGJ87933.1"/>
    </source>
</evidence>
<feature type="transmembrane region" description="Helical" evidence="2">
    <location>
        <begin position="92"/>
        <end position="110"/>
    </location>
</feature>
<feature type="transmembrane region" description="Helical" evidence="2">
    <location>
        <begin position="183"/>
        <end position="209"/>
    </location>
</feature>
<proteinExistence type="predicted"/>
<keyword evidence="2" id="KW-0472">Membrane</keyword>
<feature type="region of interest" description="Disordered" evidence="1">
    <location>
        <begin position="215"/>
        <end position="244"/>
    </location>
</feature>
<evidence type="ECO:0000256" key="1">
    <source>
        <dbReference type="SAM" id="MobiDB-lite"/>
    </source>
</evidence>
<feature type="transmembrane region" description="Helical" evidence="2">
    <location>
        <begin position="142"/>
        <end position="163"/>
    </location>
</feature>
<reference evidence="3 4" key="1">
    <citation type="submission" date="2019-03" db="EMBL/GenBank/DDBJ databases">
        <title>Draft genome sequence of Xylaria hypoxylon DSM 108379, a ubiquitous saprotrophic-parasitic fungi on hardwood.</title>
        <authorList>
            <person name="Buettner E."/>
            <person name="Leonhardt S."/>
            <person name="Gebauer A.M."/>
            <person name="Liers C."/>
            <person name="Hofrichter M."/>
            <person name="Kellner H."/>
        </authorList>
    </citation>
    <scope>NUCLEOTIDE SEQUENCE [LARGE SCALE GENOMIC DNA]</scope>
    <source>
        <strain evidence="3 4">DSM 108379</strain>
    </source>
</reference>
<dbReference type="AlphaFoldDB" id="A0A4Z0ZAE0"/>
<protein>
    <submittedName>
        <fullName evidence="3">Uncharacterized protein</fullName>
    </submittedName>
</protein>
<dbReference type="OrthoDB" id="2988756at2759"/>
<dbReference type="InterPro" id="IPR052337">
    <property type="entry name" value="SAT4-like"/>
</dbReference>
<evidence type="ECO:0000313" key="4">
    <source>
        <dbReference type="Proteomes" id="UP000297716"/>
    </source>
</evidence>
<sequence>MSGALAIWLCNGLVTCLILARLGLRKWRQFTFTMGDWWLVVALIFNGLRVIGDYYTNKHGTPLTYVVEGESTELEMTAEEQNSLVLAGKLMIATRIAIVVVSYDALWIITYEISNIITDTMLFFQPILLILGASISKWERAWLSLFGFGAILVFGLGAVLIAVEITRLVEGLPFTNIILNRIVWGSVEVVIAASVATLPTIYVLLRLGFEGRQKEDRKKTHGDPGALAATPNATREPAQDERRPLQHIDIWDDRVVVRDNMPTSAETGAEHNTSKPLLWNSIQSSIISSILSSALAGGSNRDSWPKFRSRLRNPFQSSGTRSRISSRMRGANDDHHDARSGWIELEEVDMESVAGEATSPEPDDAAYRSGGVFIATEINQEVHRAWEIDQRPRIVTIPRRAKIDRTQV</sequence>
<keyword evidence="2" id="KW-0812">Transmembrane</keyword>
<dbReference type="Proteomes" id="UP000297716">
    <property type="component" value="Unassembled WGS sequence"/>
</dbReference>
<dbReference type="PANTHER" id="PTHR33048">
    <property type="entry name" value="PTH11-LIKE INTEGRAL MEMBRANE PROTEIN (AFU_ORTHOLOGUE AFUA_5G11245)"/>
    <property type="match status" value="1"/>
</dbReference>
<organism evidence="3 4">
    <name type="scientific">Xylaria hypoxylon</name>
    <dbReference type="NCBI Taxonomy" id="37992"/>
    <lineage>
        <taxon>Eukaryota</taxon>
        <taxon>Fungi</taxon>
        <taxon>Dikarya</taxon>
        <taxon>Ascomycota</taxon>
        <taxon>Pezizomycotina</taxon>
        <taxon>Sordariomycetes</taxon>
        <taxon>Xylariomycetidae</taxon>
        <taxon>Xylariales</taxon>
        <taxon>Xylariaceae</taxon>
        <taxon>Xylaria</taxon>
    </lineage>
</organism>
<keyword evidence="4" id="KW-1185">Reference proteome</keyword>
<dbReference type="PANTHER" id="PTHR33048:SF166">
    <property type="entry name" value="PTH11-LIKE INTEGRAL MEMBRANE PROTEIN"/>
    <property type="match status" value="1"/>
</dbReference>
<keyword evidence="2" id="KW-1133">Transmembrane helix</keyword>
<feature type="transmembrane region" description="Helical" evidence="2">
    <location>
        <begin position="6"/>
        <end position="24"/>
    </location>
</feature>
<gene>
    <name evidence="3" type="ORF">E0Z10_g852</name>
</gene>
<feature type="region of interest" description="Disordered" evidence="1">
    <location>
        <begin position="298"/>
        <end position="336"/>
    </location>
</feature>